<name>A0A0E9TKX6_ANGAN</name>
<organism evidence="1">
    <name type="scientific">Anguilla anguilla</name>
    <name type="common">European freshwater eel</name>
    <name type="synonym">Muraena anguilla</name>
    <dbReference type="NCBI Taxonomy" id="7936"/>
    <lineage>
        <taxon>Eukaryota</taxon>
        <taxon>Metazoa</taxon>
        <taxon>Chordata</taxon>
        <taxon>Craniata</taxon>
        <taxon>Vertebrata</taxon>
        <taxon>Euteleostomi</taxon>
        <taxon>Actinopterygii</taxon>
        <taxon>Neopterygii</taxon>
        <taxon>Teleostei</taxon>
        <taxon>Anguilliformes</taxon>
        <taxon>Anguillidae</taxon>
        <taxon>Anguilla</taxon>
    </lineage>
</organism>
<sequence>MISMIMHKKLKLTEVRSKMKRNKKGTYRAFWIVSVNRSLFNMGRGLGRYW</sequence>
<protein>
    <submittedName>
        <fullName evidence="1">Uncharacterized protein</fullName>
    </submittedName>
</protein>
<proteinExistence type="predicted"/>
<evidence type="ECO:0000313" key="1">
    <source>
        <dbReference type="EMBL" id="JAH53525.1"/>
    </source>
</evidence>
<dbReference type="AlphaFoldDB" id="A0A0E9TKX6"/>
<reference evidence="1" key="1">
    <citation type="submission" date="2014-11" db="EMBL/GenBank/DDBJ databases">
        <authorList>
            <person name="Amaro Gonzalez C."/>
        </authorList>
    </citation>
    <scope>NUCLEOTIDE SEQUENCE</scope>
</reference>
<reference evidence="1" key="2">
    <citation type="journal article" date="2015" name="Fish Shellfish Immunol.">
        <title>Early steps in the European eel (Anguilla anguilla)-Vibrio vulnificus interaction in the gills: Role of the RtxA13 toxin.</title>
        <authorList>
            <person name="Callol A."/>
            <person name="Pajuelo D."/>
            <person name="Ebbesson L."/>
            <person name="Teles M."/>
            <person name="MacKenzie S."/>
            <person name="Amaro C."/>
        </authorList>
    </citation>
    <scope>NUCLEOTIDE SEQUENCE</scope>
</reference>
<dbReference type="EMBL" id="GBXM01055052">
    <property type="protein sequence ID" value="JAH53525.1"/>
    <property type="molecule type" value="Transcribed_RNA"/>
</dbReference>
<accession>A0A0E9TKX6</accession>